<gene>
    <name evidence="12" type="ORF">OFUS_LOCUS24412</name>
</gene>
<name>A0A8J1YAN2_OWEFU</name>
<dbReference type="PANTHER" id="PTHR46118:SF4">
    <property type="entry name" value="PROTEIN ABHD11"/>
    <property type="match status" value="1"/>
</dbReference>
<organism evidence="12 13">
    <name type="scientific">Owenia fusiformis</name>
    <name type="common">Polychaete worm</name>
    <dbReference type="NCBI Taxonomy" id="6347"/>
    <lineage>
        <taxon>Eukaryota</taxon>
        <taxon>Metazoa</taxon>
        <taxon>Spiralia</taxon>
        <taxon>Lophotrochozoa</taxon>
        <taxon>Annelida</taxon>
        <taxon>Polychaeta</taxon>
        <taxon>Sedentaria</taxon>
        <taxon>Canalipalpata</taxon>
        <taxon>Sabellida</taxon>
        <taxon>Oweniida</taxon>
        <taxon>Oweniidae</taxon>
        <taxon>Owenia</taxon>
    </lineage>
</organism>
<dbReference type="Proteomes" id="UP000749559">
    <property type="component" value="Unassembled WGS sequence"/>
</dbReference>
<dbReference type="PANTHER" id="PTHR46118">
    <property type="entry name" value="PROTEIN ABHD11"/>
    <property type="match status" value="1"/>
</dbReference>
<comment type="catalytic activity">
    <reaction evidence="11">
        <text>1-octadecanoyl-2-(5Z,8Z,11Z,14Z-eicosatetraenoyl)-sn-glycerol + H2O = 2-(5Z,8Z,11Z,14Z-eicosatetraenoyl)-glycerol + octadecanoate + H(+)</text>
        <dbReference type="Rhea" id="RHEA:38507"/>
        <dbReference type="ChEBI" id="CHEBI:15377"/>
        <dbReference type="ChEBI" id="CHEBI:15378"/>
        <dbReference type="ChEBI" id="CHEBI:25629"/>
        <dbReference type="ChEBI" id="CHEBI:52392"/>
        <dbReference type="ChEBI" id="CHEBI:75728"/>
    </reaction>
</comment>
<comment type="catalytic activity">
    <reaction evidence="6">
        <text>a 1,3-diacyl-sn-glycerol + H2O = a 1-acyl-sn-glycerol + a fatty acid + H(+)</text>
        <dbReference type="Rhea" id="RHEA:38503"/>
        <dbReference type="ChEBI" id="CHEBI:15377"/>
        <dbReference type="ChEBI" id="CHEBI:15378"/>
        <dbReference type="ChEBI" id="CHEBI:28868"/>
        <dbReference type="ChEBI" id="CHEBI:64683"/>
        <dbReference type="ChEBI" id="CHEBI:77272"/>
    </reaction>
</comment>
<evidence type="ECO:0000256" key="5">
    <source>
        <dbReference type="ARBA" id="ARBA00043667"/>
    </source>
</evidence>
<dbReference type="GO" id="GO:0052689">
    <property type="term" value="F:carboxylic ester hydrolase activity"/>
    <property type="evidence" value="ECO:0007669"/>
    <property type="project" value="TreeGrafter"/>
</dbReference>
<dbReference type="FunFam" id="3.40.50.1820:FF:000039">
    <property type="entry name" value="Esterase ybfF"/>
    <property type="match status" value="1"/>
</dbReference>
<evidence type="ECO:0000256" key="1">
    <source>
        <dbReference type="ARBA" id="ARBA00008645"/>
    </source>
</evidence>
<accession>A0A8J1YAN2</accession>
<dbReference type="InterPro" id="IPR029058">
    <property type="entry name" value="AB_hydrolase_fold"/>
</dbReference>
<dbReference type="SUPFAM" id="SSF53474">
    <property type="entry name" value="alpha/beta-Hydrolases"/>
    <property type="match status" value="1"/>
</dbReference>
<comment type="catalytic activity">
    <reaction evidence="10">
        <text>1-octadecanoyl-2-(9Z-octadecenoyl)-sn-glycerol + H2O = 2-(9Z-octadecenoyl)-glycerol + octadecanoate + H(+)</text>
        <dbReference type="Rhea" id="RHEA:77103"/>
        <dbReference type="ChEBI" id="CHEBI:15377"/>
        <dbReference type="ChEBI" id="CHEBI:15378"/>
        <dbReference type="ChEBI" id="CHEBI:25629"/>
        <dbReference type="ChEBI" id="CHEBI:73990"/>
        <dbReference type="ChEBI" id="CHEBI:75468"/>
    </reaction>
</comment>
<dbReference type="PRINTS" id="PR00412">
    <property type="entry name" value="EPOXHYDRLASE"/>
</dbReference>
<comment type="caution">
    <text evidence="12">The sequence shown here is derived from an EMBL/GenBank/DDBJ whole genome shotgun (WGS) entry which is preliminary data.</text>
</comment>
<dbReference type="InterPro" id="IPR000639">
    <property type="entry name" value="Epox_hydrolase-like"/>
</dbReference>
<proteinExistence type="inferred from homology"/>
<evidence type="ECO:0000313" key="13">
    <source>
        <dbReference type="Proteomes" id="UP000749559"/>
    </source>
</evidence>
<comment type="catalytic activity">
    <reaction evidence="9">
        <text>1,2-didecanoylglycerol + H2O = decanoylglycerol + decanoate + H(+)</text>
        <dbReference type="Rhea" id="RHEA:48596"/>
        <dbReference type="ChEBI" id="CHEBI:11152"/>
        <dbReference type="ChEBI" id="CHEBI:15377"/>
        <dbReference type="ChEBI" id="CHEBI:15378"/>
        <dbReference type="ChEBI" id="CHEBI:27689"/>
        <dbReference type="ChEBI" id="CHEBI:90605"/>
    </reaction>
</comment>
<evidence type="ECO:0000256" key="10">
    <source>
        <dbReference type="ARBA" id="ARBA00048513"/>
    </source>
</evidence>
<protein>
    <recommendedName>
        <fullName evidence="7">sn-1-specific diacylglycerol lipase ABHD11</fullName>
        <ecNumber evidence="3">3.1.1.116</ecNumber>
    </recommendedName>
    <alternativeName>
        <fullName evidence="4">Alpha/beta hydrolase domain-containing protein 11</fullName>
    </alternativeName>
</protein>
<evidence type="ECO:0000256" key="11">
    <source>
        <dbReference type="ARBA" id="ARBA00048919"/>
    </source>
</evidence>
<evidence type="ECO:0000256" key="2">
    <source>
        <dbReference type="ARBA" id="ARBA00022801"/>
    </source>
</evidence>
<keyword evidence="13" id="KW-1185">Reference proteome</keyword>
<reference evidence="12" key="1">
    <citation type="submission" date="2022-03" db="EMBL/GenBank/DDBJ databases">
        <authorList>
            <person name="Martin C."/>
        </authorList>
    </citation>
    <scope>NUCLEOTIDE SEQUENCE</scope>
</reference>
<comment type="catalytic activity">
    <reaction evidence="8">
        <text>1-octadecanoyl-2-(4Z,7Z,10Z,13Z,16Z,19Z-docosahexaenoyl)-sn-glycerol + H2O = 2-(4Z,7Z,10Z,13Z,16Z,19Z-docosahexaenoyl)-glycerol + octadecanoate + H(+)</text>
        <dbReference type="Rhea" id="RHEA:77107"/>
        <dbReference type="ChEBI" id="CHEBI:15377"/>
        <dbReference type="ChEBI" id="CHEBI:15378"/>
        <dbReference type="ChEBI" id="CHEBI:25629"/>
        <dbReference type="ChEBI" id="CHEBI:77129"/>
        <dbReference type="ChEBI" id="CHEBI:186738"/>
    </reaction>
</comment>
<dbReference type="Pfam" id="PF00561">
    <property type="entry name" value="Abhydrolase_1"/>
    <property type="match status" value="1"/>
</dbReference>
<dbReference type="InterPro" id="IPR000073">
    <property type="entry name" value="AB_hydrolase_1"/>
</dbReference>
<keyword evidence="2" id="KW-0378">Hydrolase</keyword>
<dbReference type="OrthoDB" id="8119704at2759"/>
<dbReference type="Gene3D" id="3.40.50.1820">
    <property type="entry name" value="alpha/beta hydrolase"/>
    <property type="match status" value="1"/>
</dbReference>
<comment type="similarity">
    <text evidence="1">Belongs to the AB hydrolase superfamily.</text>
</comment>
<evidence type="ECO:0000256" key="6">
    <source>
        <dbReference type="ARBA" id="ARBA00043742"/>
    </source>
</evidence>
<dbReference type="AlphaFoldDB" id="A0A8J1YAN2"/>
<evidence type="ECO:0000256" key="7">
    <source>
        <dbReference type="ARBA" id="ARBA00044064"/>
    </source>
</evidence>
<comment type="catalytic activity">
    <reaction evidence="5">
        <text>a 1,2-diacyl-sn-glycerol + H2O = a 2-acylglycerol + a fatty acid + H(+)</text>
        <dbReference type="Rhea" id="RHEA:33275"/>
        <dbReference type="ChEBI" id="CHEBI:15377"/>
        <dbReference type="ChEBI" id="CHEBI:15378"/>
        <dbReference type="ChEBI" id="CHEBI:17389"/>
        <dbReference type="ChEBI" id="CHEBI:17815"/>
        <dbReference type="ChEBI" id="CHEBI:28868"/>
        <dbReference type="EC" id="3.1.1.116"/>
    </reaction>
</comment>
<dbReference type="EMBL" id="CAIIXF020000012">
    <property type="protein sequence ID" value="CAH1800543.1"/>
    <property type="molecule type" value="Genomic_DNA"/>
</dbReference>
<evidence type="ECO:0000256" key="4">
    <source>
        <dbReference type="ARBA" id="ARBA00042703"/>
    </source>
</evidence>
<evidence type="ECO:0000256" key="8">
    <source>
        <dbReference type="ARBA" id="ARBA00048283"/>
    </source>
</evidence>
<dbReference type="GO" id="GO:0005739">
    <property type="term" value="C:mitochondrion"/>
    <property type="evidence" value="ECO:0007669"/>
    <property type="project" value="TreeGrafter"/>
</dbReference>
<evidence type="ECO:0000313" key="12">
    <source>
        <dbReference type="EMBL" id="CAH1800543.1"/>
    </source>
</evidence>
<evidence type="ECO:0000256" key="9">
    <source>
        <dbReference type="ARBA" id="ARBA00048504"/>
    </source>
</evidence>
<evidence type="ECO:0000256" key="3">
    <source>
        <dbReference type="ARBA" id="ARBA00026104"/>
    </source>
</evidence>
<sequence length="307" mass="35252">MYKRCFGKNINNKVIFITSEFCRNFCQKAENRGVKLAYASYQSTKQILPKKESPLVIIHGLFGSKRNWQSLGKAFAKTGRKVVAVDCRNHGESPHTDKMDYYMMCEDIQLLLEELQISKANIIGHSMGGKVAMTLALTKPGLVDKLIIEDISPRVSPVLEVYPAYMSAMQEITFDNTVPLSQIRKFVVEHLESVVPDAMTREFIATNIKETQDEIHWGINLDTIDRCFEKIADFPKFTNCFQGDTLFIAGRNSQHIRKIDFPLIKQLFPESRVEYIEDAGHWVHVEKPREFMKAVIQFLNPEEQTPE</sequence>
<dbReference type="EC" id="3.1.1.116" evidence="3"/>
<dbReference type="PRINTS" id="PR00111">
    <property type="entry name" value="ABHYDROLASE"/>
</dbReference>